<dbReference type="HOGENOM" id="CLU_672828_0_0_1"/>
<dbReference type="Proteomes" id="UP000001072">
    <property type="component" value="Unassembled WGS sequence"/>
</dbReference>
<proteinExistence type="predicted"/>
<dbReference type="AlphaFoldDB" id="F4RUA5"/>
<dbReference type="GeneID" id="18923571"/>
<dbReference type="InParanoid" id="F4RUA5"/>
<organism evidence="3">
    <name type="scientific">Melampsora larici-populina (strain 98AG31 / pathotype 3-4-7)</name>
    <name type="common">Poplar leaf rust fungus</name>
    <dbReference type="NCBI Taxonomy" id="747676"/>
    <lineage>
        <taxon>Eukaryota</taxon>
        <taxon>Fungi</taxon>
        <taxon>Dikarya</taxon>
        <taxon>Basidiomycota</taxon>
        <taxon>Pucciniomycotina</taxon>
        <taxon>Pucciniomycetes</taxon>
        <taxon>Pucciniales</taxon>
        <taxon>Melampsoraceae</taxon>
        <taxon>Melampsora</taxon>
    </lineage>
</organism>
<dbReference type="VEuPathDB" id="FungiDB:MELLADRAFT_108800"/>
<keyword evidence="3" id="KW-1185">Reference proteome</keyword>
<feature type="compositionally biased region" description="Polar residues" evidence="1">
    <location>
        <begin position="327"/>
        <end position="337"/>
    </location>
</feature>
<dbReference type="RefSeq" id="XP_007412694.1">
    <property type="nucleotide sequence ID" value="XM_007412632.1"/>
</dbReference>
<dbReference type="KEGG" id="mlr:MELLADRAFT_108800"/>
<reference evidence="3" key="1">
    <citation type="journal article" date="2011" name="Proc. Natl. Acad. Sci. U.S.A.">
        <title>Obligate biotrophy features unraveled by the genomic analysis of rust fungi.</title>
        <authorList>
            <person name="Duplessis S."/>
            <person name="Cuomo C.A."/>
            <person name="Lin Y.-C."/>
            <person name="Aerts A."/>
            <person name="Tisserant E."/>
            <person name="Veneault-Fourrey C."/>
            <person name="Joly D.L."/>
            <person name="Hacquard S."/>
            <person name="Amselem J."/>
            <person name="Cantarel B.L."/>
            <person name="Chiu R."/>
            <person name="Coutinho P.M."/>
            <person name="Feau N."/>
            <person name="Field M."/>
            <person name="Frey P."/>
            <person name="Gelhaye E."/>
            <person name="Goldberg J."/>
            <person name="Grabherr M.G."/>
            <person name="Kodira C.D."/>
            <person name="Kohler A."/>
            <person name="Kuees U."/>
            <person name="Lindquist E.A."/>
            <person name="Lucas S.M."/>
            <person name="Mago R."/>
            <person name="Mauceli E."/>
            <person name="Morin E."/>
            <person name="Murat C."/>
            <person name="Pangilinan J.L."/>
            <person name="Park R."/>
            <person name="Pearson M."/>
            <person name="Quesneville H."/>
            <person name="Rouhier N."/>
            <person name="Sakthikumar S."/>
            <person name="Salamov A.A."/>
            <person name="Schmutz J."/>
            <person name="Selles B."/>
            <person name="Shapiro H."/>
            <person name="Tanguay P."/>
            <person name="Tuskan G.A."/>
            <person name="Henrissat B."/>
            <person name="Van de Peer Y."/>
            <person name="Rouze P."/>
            <person name="Ellis J.G."/>
            <person name="Dodds P.N."/>
            <person name="Schein J.E."/>
            <person name="Zhong S."/>
            <person name="Hamelin R.C."/>
            <person name="Grigoriev I.V."/>
            <person name="Szabo L.J."/>
            <person name="Martin F."/>
        </authorList>
    </citation>
    <scope>NUCLEOTIDE SEQUENCE [LARGE SCALE GENOMIC DNA]</scope>
    <source>
        <strain evidence="3">98AG31 / pathotype 3-4-7</strain>
    </source>
</reference>
<evidence type="ECO:0000313" key="2">
    <source>
        <dbReference type="EMBL" id="EGG03901.1"/>
    </source>
</evidence>
<protein>
    <submittedName>
        <fullName evidence="2">Uncharacterized protein</fullName>
    </submittedName>
</protein>
<accession>F4RUA5</accession>
<gene>
    <name evidence="2" type="ORF">MELLADRAFT_108800</name>
</gene>
<feature type="region of interest" description="Disordered" evidence="1">
    <location>
        <begin position="238"/>
        <end position="351"/>
    </location>
</feature>
<sequence>MLKEVWIEIFSRDSTSKSYNCLTTFLLATEKIPNFHIPYSCGSALGVGWAADMLFRSYPESNPIVSSASPSSAPEVGLRGGAVGALGNTVTFGSLAFDRDANRPFSPRLGGPIVASTASPVQAVDAGVNLQGPRPQLPGPQPGIVANGDVLPKPMDARPSHHERFMAAPGGVWVPTGPRALNGLNHQTDPLPWARDGATPRCEAAASAQYNLDVLRPERPHSSSGEDEVMRDLLVDSDDENTPVHLGPSAARLSADRRQRAEQPLADLLATPTPSSNRTTNIRKVSPVNLRGDEDDGARTRRRTSGLAAQPPPVLSNRVRKPPRGPTRSQPEESPSASRPVESKAAHPAQVAANVPKVTPTIQYCPFAVVDRADDAVGSRSIPTTPVCSSGGGHATGSKFGTFDLFCYP</sequence>
<evidence type="ECO:0000313" key="3">
    <source>
        <dbReference type="Proteomes" id="UP000001072"/>
    </source>
</evidence>
<feature type="compositionally biased region" description="Polar residues" evidence="1">
    <location>
        <begin position="272"/>
        <end position="283"/>
    </location>
</feature>
<dbReference type="EMBL" id="GL883121">
    <property type="protein sequence ID" value="EGG03901.1"/>
    <property type="molecule type" value="Genomic_DNA"/>
</dbReference>
<evidence type="ECO:0000256" key="1">
    <source>
        <dbReference type="SAM" id="MobiDB-lite"/>
    </source>
</evidence>
<name>F4RUA5_MELLP</name>